<evidence type="ECO:0000313" key="11">
    <source>
        <dbReference type="EMBL" id="MBB5144555.1"/>
    </source>
</evidence>
<keyword evidence="11" id="KW-0282">Flagellum</keyword>
<evidence type="ECO:0000256" key="9">
    <source>
        <dbReference type="SAM" id="MobiDB-lite"/>
    </source>
</evidence>
<keyword evidence="11" id="KW-0966">Cell projection</keyword>
<dbReference type="NCBIfam" id="TIGR03824">
    <property type="entry name" value="FlgM_jcvi"/>
    <property type="match status" value="1"/>
</dbReference>
<evidence type="ECO:0000256" key="7">
    <source>
        <dbReference type="ARBA" id="ARBA00024739"/>
    </source>
</evidence>
<keyword evidence="11" id="KW-0969">Cilium</keyword>
<comment type="similarity">
    <text evidence="1">Belongs to the FlgM family.</text>
</comment>
<feature type="domain" description="Anti-sigma-28 factor FlgM C-terminal" evidence="10">
    <location>
        <begin position="45"/>
        <end position="98"/>
    </location>
</feature>
<dbReference type="Proteomes" id="UP000539075">
    <property type="component" value="Unassembled WGS sequence"/>
</dbReference>
<dbReference type="Pfam" id="PF04316">
    <property type="entry name" value="FlgM"/>
    <property type="match status" value="1"/>
</dbReference>
<sequence length="107" mass="11553">MEIKNTTNSFFDPYSAGLEKSAEARSDTRLKARAEGTGTEAPQGDTVSVSQDALLLTEARRAAQSAPDVRSDKVEALRIQVANGTYKPDSQLIAANLVREEPGLFQI</sequence>
<dbReference type="InterPro" id="IPR031316">
    <property type="entry name" value="FlgM_C"/>
</dbReference>
<organism evidence="11 12">
    <name type="scientific">Desulfovibrio intestinalis</name>
    <dbReference type="NCBI Taxonomy" id="58621"/>
    <lineage>
        <taxon>Bacteria</taxon>
        <taxon>Pseudomonadati</taxon>
        <taxon>Thermodesulfobacteriota</taxon>
        <taxon>Desulfovibrionia</taxon>
        <taxon>Desulfovibrionales</taxon>
        <taxon>Desulfovibrionaceae</taxon>
        <taxon>Desulfovibrio</taxon>
    </lineage>
</organism>
<evidence type="ECO:0000256" key="1">
    <source>
        <dbReference type="ARBA" id="ARBA00005322"/>
    </source>
</evidence>
<evidence type="ECO:0000256" key="8">
    <source>
        <dbReference type="ARBA" id="ARBA00030117"/>
    </source>
</evidence>
<keyword evidence="12" id="KW-1185">Reference proteome</keyword>
<protein>
    <recommendedName>
        <fullName evidence="2">Negative regulator of flagellin synthesis</fullName>
    </recommendedName>
    <alternativeName>
        <fullName evidence="8">Anti-sigma-28 factor</fullName>
    </alternativeName>
</protein>
<comment type="function">
    <text evidence="7">Responsible for the coupling of flagellin expression to flagellar assembly by preventing expression of the flagellin genes when a component of the middle class of proteins is defective. It negatively regulates flagellar genes by inhibiting the activity of FliA by directly binding to FliA.</text>
</comment>
<evidence type="ECO:0000259" key="10">
    <source>
        <dbReference type="Pfam" id="PF04316"/>
    </source>
</evidence>
<keyword evidence="3" id="KW-0678">Repressor</keyword>
<dbReference type="GO" id="GO:0044781">
    <property type="term" value="P:bacterial-type flagellum organization"/>
    <property type="evidence" value="ECO:0007669"/>
    <property type="project" value="UniProtKB-KW"/>
</dbReference>
<evidence type="ECO:0000256" key="5">
    <source>
        <dbReference type="ARBA" id="ARBA00023015"/>
    </source>
</evidence>
<dbReference type="EMBL" id="JACHGO010000008">
    <property type="protein sequence ID" value="MBB5144555.1"/>
    <property type="molecule type" value="Genomic_DNA"/>
</dbReference>
<evidence type="ECO:0000256" key="4">
    <source>
        <dbReference type="ARBA" id="ARBA00022795"/>
    </source>
</evidence>
<feature type="region of interest" description="Disordered" evidence="9">
    <location>
        <begin position="1"/>
        <end position="49"/>
    </location>
</feature>
<dbReference type="SUPFAM" id="SSF101498">
    <property type="entry name" value="Anti-sigma factor FlgM"/>
    <property type="match status" value="1"/>
</dbReference>
<dbReference type="AlphaFoldDB" id="A0A7W8C6A9"/>
<name>A0A7W8C6A9_9BACT</name>
<feature type="compositionally biased region" description="Basic and acidic residues" evidence="9">
    <location>
        <begin position="20"/>
        <end position="34"/>
    </location>
</feature>
<reference evidence="11 12" key="1">
    <citation type="submission" date="2020-08" db="EMBL/GenBank/DDBJ databases">
        <title>Genomic Encyclopedia of Type Strains, Phase IV (KMG-IV): sequencing the most valuable type-strain genomes for metagenomic binning, comparative biology and taxonomic classification.</title>
        <authorList>
            <person name="Goeker M."/>
        </authorList>
    </citation>
    <scope>NUCLEOTIDE SEQUENCE [LARGE SCALE GENOMIC DNA]</scope>
    <source>
        <strain evidence="11 12">DSM 11275</strain>
    </source>
</reference>
<comment type="caution">
    <text evidence="11">The sequence shown here is derived from an EMBL/GenBank/DDBJ whole genome shotgun (WGS) entry which is preliminary data.</text>
</comment>
<keyword evidence="6" id="KW-0804">Transcription</keyword>
<evidence type="ECO:0000256" key="2">
    <source>
        <dbReference type="ARBA" id="ARBA00017823"/>
    </source>
</evidence>
<evidence type="ECO:0000256" key="3">
    <source>
        <dbReference type="ARBA" id="ARBA00022491"/>
    </source>
</evidence>
<accession>A0A7W8C6A9</accession>
<evidence type="ECO:0000256" key="6">
    <source>
        <dbReference type="ARBA" id="ARBA00023163"/>
    </source>
</evidence>
<evidence type="ECO:0000313" key="12">
    <source>
        <dbReference type="Proteomes" id="UP000539075"/>
    </source>
</evidence>
<dbReference type="GO" id="GO:0045892">
    <property type="term" value="P:negative regulation of DNA-templated transcription"/>
    <property type="evidence" value="ECO:0007669"/>
    <property type="project" value="InterPro"/>
</dbReference>
<dbReference type="InterPro" id="IPR035890">
    <property type="entry name" value="Anti-sigma-28_factor_FlgM_sf"/>
</dbReference>
<gene>
    <name evidence="11" type="ORF">HNQ38_002670</name>
</gene>
<keyword evidence="5" id="KW-0805">Transcription regulation</keyword>
<feature type="compositionally biased region" description="Polar residues" evidence="9">
    <location>
        <begin position="1"/>
        <end position="10"/>
    </location>
</feature>
<dbReference type="RefSeq" id="WP_183721737.1">
    <property type="nucleotide sequence ID" value="NZ_JACHGO010000008.1"/>
</dbReference>
<proteinExistence type="inferred from homology"/>
<dbReference type="InterPro" id="IPR007412">
    <property type="entry name" value="FlgM"/>
</dbReference>
<keyword evidence="4" id="KW-1005">Bacterial flagellum biogenesis</keyword>